<dbReference type="CDD" id="cd13553">
    <property type="entry name" value="PBP2_NrtA_CpmA_like"/>
    <property type="match status" value="1"/>
</dbReference>
<evidence type="ECO:0000256" key="6">
    <source>
        <dbReference type="ARBA" id="ARBA00022519"/>
    </source>
</evidence>
<organism evidence="9 12">
    <name type="scientific">Helicobacter muridarum</name>
    <dbReference type="NCBI Taxonomy" id="216"/>
    <lineage>
        <taxon>Bacteria</taxon>
        <taxon>Pseudomonadati</taxon>
        <taxon>Campylobacterota</taxon>
        <taxon>Epsilonproteobacteria</taxon>
        <taxon>Campylobacterales</taxon>
        <taxon>Helicobacteraceae</taxon>
        <taxon>Helicobacter</taxon>
    </lineage>
</organism>
<protein>
    <submittedName>
        <fullName evidence="10">ABC transporter substrate-binding protein</fullName>
    </submittedName>
    <submittedName>
        <fullName evidence="9">Alkanesulfonate transporter substrate-binding subunit</fullName>
    </submittedName>
</protein>
<keyword evidence="7" id="KW-0732">Signal</keyword>
<dbReference type="RefSeq" id="WP_052089808.1">
    <property type="nucleotide sequence ID" value="NZ_FZML01000043.1"/>
</dbReference>
<evidence type="ECO:0000313" key="12">
    <source>
        <dbReference type="Proteomes" id="UP000255139"/>
    </source>
</evidence>
<comment type="similarity">
    <text evidence="3">Belongs to the bacterial solute-binding protein SsuA/TauA family.</text>
</comment>
<dbReference type="EMBL" id="UGJE01000002">
    <property type="protein sequence ID" value="STQ86151.1"/>
    <property type="molecule type" value="Genomic_DNA"/>
</dbReference>
<dbReference type="GO" id="GO:0042597">
    <property type="term" value="C:periplasmic space"/>
    <property type="evidence" value="ECO:0007669"/>
    <property type="project" value="UniProtKB-SubCell"/>
</dbReference>
<evidence type="ECO:0000256" key="4">
    <source>
        <dbReference type="ARBA" id="ARBA00022448"/>
    </source>
</evidence>
<dbReference type="EMBL" id="JRPD02000019">
    <property type="protein sequence ID" value="TLD99262.1"/>
    <property type="molecule type" value="Genomic_DNA"/>
</dbReference>
<dbReference type="Proteomes" id="UP000029922">
    <property type="component" value="Unassembled WGS sequence"/>
</dbReference>
<keyword evidence="6" id="KW-0997">Cell inner membrane</keyword>
<evidence type="ECO:0000256" key="3">
    <source>
        <dbReference type="ARBA" id="ARBA00010742"/>
    </source>
</evidence>
<keyword evidence="12" id="KW-1185">Reference proteome</keyword>
<dbReference type="InterPro" id="IPR044527">
    <property type="entry name" value="NrtA/CpmA_ABC-bd_dom"/>
</dbReference>
<comment type="subcellular location">
    <subcellularLocation>
        <location evidence="1">Endomembrane system</location>
    </subcellularLocation>
    <subcellularLocation>
        <location evidence="2">Periplasm</location>
    </subcellularLocation>
</comment>
<dbReference type="Gene3D" id="3.40.190.10">
    <property type="entry name" value="Periplasmic binding protein-like II"/>
    <property type="match status" value="2"/>
</dbReference>
<evidence type="ECO:0000256" key="8">
    <source>
        <dbReference type="ARBA" id="ARBA00023136"/>
    </source>
</evidence>
<reference evidence="10 11" key="1">
    <citation type="journal article" date="2014" name="Genome Announc.">
        <title>Draft genome sequences of eight enterohepatic helicobacter species isolated from both laboratory and wild rodents.</title>
        <authorList>
            <person name="Sheh A."/>
            <person name="Shen Z."/>
            <person name="Fox J.G."/>
        </authorList>
    </citation>
    <scope>NUCLEOTIDE SEQUENCE [LARGE SCALE GENOMIC DNA]</scope>
    <source>
        <strain evidence="10 11">ST1</strain>
    </source>
</reference>
<dbReference type="Pfam" id="PF13379">
    <property type="entry name" value="NMT1_2"/>
    <property type="match status" value="1"/>
</dbReference>
<dbReference type="SUPFAM" id="SSF53850">
    <property type="entry name" value="Periplasmic binding protein-like II"/>
    <property type="match status" value="1"/>
</dbReference>
<keyword evidence="8" id="KW-0472">Membrane</keyword>
<keyword evidence="4" id="KW-0813">Transport</keyword>
<evidence type="ECO:0000313" key="9">
    <source>
        <dbReference type="EMBL" id="STQ86151.1"/>
    </source>
</evidence>
<evidence type="ECO:0000256" key="2">
    <source>
        <dbReference type="ARBA" id="ARBA00004418"/>
    </source>
</evidence>
<dbReference type="PANTHER" id="PTHR30024">
    <property type="entry name" value="ALIPHATIC SULFONATES-BINDING PROTEIN-RELATED"/>
    <property type="match status" value="1"/>
</dbReference>
<sequence>MNDNSIVKDILSRRGFLCFSKSVSIAILGSYLSMQTTKANKDNTNMFKKGIKCGFLPITDHLLIIINTLFSHPQYSFVPIKFSQWADLAEALRAKAIDMAFVLAPIGMELAAQNVPIKLLLNSHTNGSSLNIRIDSNITHITQIKNKKIAVPSRFSSQYFLLDRILHSNELNLHQIQTIDMSPPEMQAALYNRTIDAFIVAEPFGVIANKRNISKTLLYSKDIYPNHTCCNLVIHQNILEDSIILELARSIQQAREILTKDLPQAIKLQSQIMGQNPQAIQKVVDNNLISYKDLLPSKQALEEFKEFLIREKLSKNIHRLNIESYIFDMQPYLSDTS</sequence>
<accession>A0A377PV54</accession>
<name>A0A377PV54_9HELI</name>
<evidence type="ECO:0000313" key="10">
    <source>
        <dbReference type="EMBL" id="TLD99262.1"/>
    </source>
</evidence>
<evidence type="ECO:0000256" key="1">
    <source>
        <dbReference type="ARBA" id="ARBA00004308"/>
    </source>
</evidence>
<gene>
    <name evidence="10" type="ORF">LS73_007505</name>
    <name evidence="9" type="ORF">NCTC12714_00947</name>
</gene>
<reference evidence="9 12" key="2">
    <citation type="submission" date="2018-06" db="EMBL/GenBank/DDBJ databases">
        <authorList>
            <consortium name="Pathogen Informatics"/>
            <person name="Doyle S."/>
        </authorList>
    </citation>
    <scope>NUCLEOTIDE SEQUENCE [LARGE SCALE GENOMIC DNA]</scope>
    <source>
        <strain evidence="9 12">NCTC12714</strain>
    </source>
</reference>
<dbReference type="OrthoDB" id="5516036at2"/>
<dbReference type="AlphaFoldDB" id="A0A377PV54"/>
<keyword evidence="5" id="KW-1003">Cell membrane</keyword>
<dbReference type="PANTHER" id="PTHR30024:SF47">
    <property type="entry name" value="TAURINE-BINDING PERIPLASMIC PROTEIN"/>
    <property type="match status" value="1"/>
</dbReference>
<dbReference type="Proteomes" id="UP000255139">
    <property type="component" value="Unassembled WGS sequence"/>
</dbReference>
<evidence type="ECO:0000256" key="5">
    <source>
        <dbReference type="ARBA" id="ARBA00022475"/>
    </source>
</evidence>
<proteinExistence type="inferred from homology"/>
<dbReference type="GO" id="GO:0012505">
    <property type="term" value="C:endomembrane system"/>
    <property type="evidence" value="ECO:0007669"/>
    <property type="project" value="UniProtKB-SubCell"/>
</dbReference>
<evidence type="ECO:0000313" key="11">
    <source>
        <dbReference type="Proteomes" id="UP000029922"/>
    </source>
</evidence>
<evidence type="ECO:0000256" key="7">
    <source>
        <dbReference type="ARBA" id="ARBA00022729"/>
    </source>
</evidence>